<dbReference type="EMBL" id="JALIDZ010000005">
    <property type="protein sequence ID" value="MCT8972765.1"/>
    <property type="molecule type" value="Genomic_DNA"/>
</dbReference>
<accession>A0AAW5QXR2</accession>
<proteinExistence type="inferred from homology"/>
<dbReference type="GO" id="GO:0020037">
    <property type="term" value="F:heme binding"/>
    <property type="evidence" value="ECO:0007669"/>
    <property type="project" value="InterPro"/>
</dbReference>
<evidence type="ECO:0000256" key="5">
    <source>
        <dbReference type="PROSITE-ProRule" id="PRU00284"/>
    </source>
</evidence>
<dbReference type="GO" id="GO:0007165">
    <property type="term" value="P:signal transduction"/>
    <property type="evidence" value="ECO:0007669"/>
    <property type="project" value="UniProtKB-KW"/>
</dbReference>
<evidence type="ECO:0000256" key="3">
    <source>
        <dbReference type="ARBA" id="ARBA00023224"/>
    </source>
</evidence>
<dbReference type="Pfam" id="PF11563">
    <property type="entry name" value="Protoglobin"/>
    <property type="match status" value="1"/>
</dbReference>
<dbReference type="PROSITE" id="PS50192">
    <property type="entry name" value="T_SNARE"/>
    <property type="match status" value="1"/>
</dbReference>
<dbReference type="SUPFAM" id="SSF46458">
    <property type="entry name" value="Globin-like"/>
    <property type="match status" value="1"/>
</dbReference>
<evidence type="ECO:0000313" key="8">
    <source>
        <dbReference type="EMBL" id="MCT8972765.1"/>
    </source>
</evidence>
<sequence>MQITPETGTLLAEFWKHVEPALPSILDGFYAHVCSVPKLARKVGTDEPRLKLAQTAHWGRLFSGRFDHAYVEGVRVIGMIHNKIDLEPRWYIGGYNFVLAKLSALAVKTYRRNPARLEAVLTALNAAVMLDMDFAISIYQEAMIEERGARQRKLDAAISDFDQTMHGVIATVRGAADQMQSTASTLASGASQTNTQAAAVATAAEEATSNVQTVAAASEELATSIAEIARQVSQSTETAGQAVSESELAARQIGDLIQAAEKIGNVVNLINDIAAQTNLLALNATIEAARAGEAGRGFAVVAAEVKTLAGQTASATGEITGQIAGIQDATRAAEAAIGKIRSTITNVNEIATTIASAVEEQGMATQEIARNVQEAASGTGEVSANIGGVSQAAEETGNGAQMVLEAVRDLTAQADSLQTEVDKFFSTVRAA</sequence>
<dbReference type="GO" id="GO:0006935">
    <property type="term" value="P:chemotaxis"/>
    <property type="evidence" value="ECO:0007669"/>
    <property type="project" value="InterPro"/>
</dbReference>
<dbReference type="SUPFAM" id="SSF58104">
    <property type="entry name" value="Methyl-accepting chemotaxis protein (MCP) signaling domain"/>
    <property type="match status" value="1"/>
</dbReference>
<dbReference type="CDD" id="cd01068">
    <property type="entry name" value="globin_sensor"/>
    <property type="match status" value="1"/>
</dbReference>
<dbReference type="InterPro" id="IPR012292">
    <property type="entry name" value="Globin/Proto"/>
</dbReference>
<name>A0AAW5QXR2_9HYPH</name>
<dbReference type="Gene3D" id="1.10.287.950">
    <property type="entry name" value="Methyl-accepting chemotaxis protein"/>
    <property type="match status" value="1"/>
</dbReference>
<dbReference type="Proteomes" id="UP001320898">
    <property type="component" value="Unassembled WGS sequence"/>
</dbReference>
<dbReference type="PROSITE" id="PS50111">
    <property type="entry name" value="CHEMOTAXIS_TRANSDUC_2"/>
    <property type="match status" value="1"/>
</dbReference>
<dbReference type="GO" id="GO:0019825">
    <property type="term" value="F:oxygen binding"/>
    <property type="evidence" value="ECO:0007669"/>
    <property type="project" value="InterPro"/>
</dbReference>
<dbReference type="Gene3D" id="1.10.490.10">
    <property type="entry name" value="Globins"/>
    <property type="match status" value="1"/>
</dbReference>
<dbReference type="InterPro" id="IPR004090">
    <property type="entry name" value="Chemotax_Me-accpt_rcpt"/>
</dbReference>
<dbReference type="SMART" id="SM00283">
    <property type="entry name" value="MA"/>
    <property type="match status" value="1"/>
</dbReference>
<dbReference type="InterPro" id="IPR004089">
    <property type="entry name" value="MCPsignal_dom"/>
</dbReference>
<feature type="domain" description="Methyl-accepting transducer" evidence="6">
    <location>
        <begin position="175"/>
        <end position="411"/>
    </location>
</feature>
<evidence type="ECO:0000259" key="7">
    <source>
        <dbReference type="PROSITE" id="PS50192"/>
    </source>
</evidence>
<comment type="similarity">
    <text evidence="4">Belongs to the methyl-accepting chemotaxis (MCP) protein family.</text>
</comment>
<organism evidence="8 9">
    <name type="scientific">Microbaculum marinisediminis</name>
    <dbReference type="NCBI Taxonomy" id="2931392"/>
    <lineage>
        <taxon>Bacteria</taxon>
        <taxon>Pseudomonadati</taxon>
        <taxon>Pseudomonadota</taxon>
        <taxon>Alphaproteobacteria</taxon>
        <taxon>Hyphomicrobiales</taxon>
        <taxon>Tepidamorphaceae</taxon>
        <taxon>Microbaculum</taxon>
    </lineage>
</organism>
<keyword evidence="2" id="KW-0997">Cell inner membrane</keyword>
<protein>
    <submittedName>
        <fullName evidence="8">Globin-coupled sensor protein</fullName>
    </submittedName>
</protein>
<dbReference type="GO" id="GO:0004888">
    <property type="term" value="F:transmembrane signaling receptor activity"/>
    <property type="evidence" value="ECO:0007669"/>
    <property type="project" value="InterPro"/>
</dbReference>
<evidence type="ECO:0000313" key="9">
    <source>
        <dbReference type="Proteomes" id="UP001320898"/>
    </source>
</evidence>
<dbReference type="InterPro" id="IPR039379">
    <property type="entry name" value="Protoglobin_sensor_dom"/>
</dbReference>
<feature type="domain" description="T-SNARE coiled-coil homology" evidence="7">
    <location>
        <begin position="327"/>
        <end position="389"/>
    </location>
</feature>
<dbReference type="InterPro" id="IPR044398">
    <property type="entry name" value="Globin-sensor_dom"/>
</dbReference>
<dbReference type="Pfam" id="PF00015">
    <property type="entry name" value="MCPsignal"/>
    <property type="match status" value="1"/>
</dbReference>
<dbReference type="PANTHER" id="PTHR32089:SF112">
    <property type="entry name" value="LYSOZYME-LIKE PROTEIN-RELATED"/>
    <property type="match status" value="1"/>
</dbReference>
<evidence type="ECO:0000256" key="2">
    <source>
        <dbReference type="ARBA" id="ARBA00022519"/>
    </source>
</evidence>
<dbReference type="InterPro" id="IPR009050">
    <property type="entry name" value="Globin-like_sf"/>
</dbReference>
<evidence type="ECO:0000256" key="4">
    <source>
        <dbReference type="ARBA" id="ARBA00029447"/>
    </source>
</evidence>
<comment type="caution">
    <text evidence="8">The sequence shown here is derived from an EMBL/GenBank/DDBJ whole genome shotgun (WGS) entry which is preliminary data.</text>
</comment>
<dbReference type="AlphaFoldDB" id="A0AAW5QXR2"/>
<dbReference type="PANTHER" id="PTHR32089">
    <property type="entry name" value="METHYL-ACCEPTING CHEMOTAXIS PROTEIN MCPB"/>
    <property type="match status" value="1"/>
</dbReference>
<comment type="subcellular location">
    <subcellularLocation>
        <location evidence="1">Cell inner membrane</location>
        <topology evidence="1">Multi-pass membrane protein</topology>
    </subcellularLocation>
</comment>
<reference evidence="8 9" key="1">
    <citation type="submission" date="2022-04" db="EMBL/GenBank/DDBJ databases">
        <authorList>
            <person name="Ye Y.-Q."/>
            <person name="Du Z.-J."/>
        </authorList>
    </citation>
    <scope>NUCLEOTIDE SEQUENCE [LARGE SCALE GENOMIC DNA]</scope>
    <source>
        <strain evidence="8 9">A6E488</strain>
    </source>
</reference>
<gene>
    <name evidence="8" type="ORF">MUB46_12940</name>
</gene>
<evidence type="ECO:0000256" key="1">
    <source>
        <dbReference type="ARBA" id="ARBA00004429"/>
    </source>
</evidence>
<keyword evidence="2" id="KW-0472">Membrane</keyword>
<evidence type="ECO:0000259" key="6">
    <source>
        <dbReference type="PROSITE" id="PS50111"/>
    </source>
</evidence>
<dbReference type="InterPro" id="IPR000727">
    <property type="entry name" value="T_SNARE_dom"/>
</dbReference>
<keyword evidence="3 5" id="KW-0807">Transducer</keyword>
<dbReference type="GO" id="GO:0005886">
    <property type="term" value="C:plasma membrane"/>
    <property type="evidence" value="ECO:0007669"/>
    <property type="project" value="UniProtKB-SubCell"/>
</dbReference>
<keyword evidence="2" id="KW-1003">Cell membrane</keyword>
<dbReference type="PRINTS" id="PR00260">
    <property type="entry name" value="CHEMTRNSDUCR"/>
</dbReference>
<keyword evidence="9" id="KW-1185">Reference proteome</keyword>